<evidence type="ECO:0000256" key="11">
    <source>
        <dbReference type="SAM" id="Phobius"/>
    </source>
</evidence>
<keyword evidence="3" id="KW-0436">Ligase</keyword>
<evidence type="ECO:0000256" key="7">
    <source>
        <dbReference type="ARBA" id="ARBA00022989"/>
    </source>
</evidence>
<dbReference type="Pfam" id="PF00899">
    <property type="entry name" value="ThiF"/>
    <property type="match status" value="1"/>
</dbReference>
<feature type="domain" description="THIF-type NAD/FAD binding fold" evidence="12">
    <location>
        <begin position="19"/>
        <end position="266"/>
    </location>
</feature>
<gene>
    <name evidence="14" type="primary">tcdA</name>
    <name evidence="14" type="ORF">Q8Y70_04465</name>
    <name evidence="13" type="ORF">SAMN02927897_01882</name>
</gene>
<dbReference type="Gene3D" id="3.40.50.720">
    <property type="entry name" value="NAD(P)-binding Rossmann-like Domain"/>
    <property type="match status" value="1"/>
</dbReference>
<dbReference type="GO" id="GO:0061503">
    <property type="term" value="F:tRNA threonylcarbamoyladenosine dehydratase"/>
    <property type="evidence" value="ECO:0007669"/>
    <property type="project" value="TreeGrafter"/>
</dbReference>
<proteinExistence type="inferred from homology"/>
<evidence type="ECO:0000256" key="2">
    <source>
        <dbReference type="ARBA" id="ARBA00009919"/>
    </source>
</evidence>
<dbReference type="PANTHER" id="PTHR43267">
    <property type="entry name" value="TRNA THREONYLCARBAMOYLADENOSINE DEHYDRATASE"/>
    <property type="match status" value="1"/>
</dbReference>
<dbReference type="SUPFAM" id="SSF69572">
    <property type="entry name" value="Activating enzymes of the ubiquitin-like proteins"/>
    <property type="match status" value="1"/>
</dbReference>
<evidence type="ECO:0000256" key="9">
    <source>
        <dbReference type="ARBA" id="ARBA00074884"/>
    </source>
</evidence>
<keyword evidence="5" id="KW-0547">Nucleotide-binding</keyword>
<dbReference type="InterPro" id="IPR035985">
    <property type="entry name" value="Ubiquitin-activating_enz"/>
</dbReference>
<evidence type="ECO:0000256" key="8">
    <source>
        <dbReference type="ARBA" id="ARBA00023136"/>
    </source>
</evidence>
<dbReference type="GO" id="GO:0005524">
    <property type="term" value="F:ATP binding"/>
    <property type="evidence" value="ECO:0007669"/>
    <property type="project" value="UniProtKB-KW"/>
</dbReference>
<evidence type="ECO:0000256" key="1">
    <source>
        <dbReference type="ARBA" id="ARBA00004167"/>
    </source>
</evidence>
<dbReference type="Proteomes" id="UP001302368">
    <property type="component" value="Chromosome"/>
</dbReference>
<dbReference type="GeneID" id="23844773"/>
<organism evidence="13 15">
    <name type="scientific">Kosakonia sacchari</name>
    <dbReference type="NCBI Taxonomy" id="1158459"/>
    <lineage>
        <taxon>Bacteria</taxon>
        <taxon>Pseudomonadati</taxon>
        <taxon>Pseudomonadota</taxon>
        <taxon>Gammaproteobacteria</taxon>
        <taxon>Enterobacterales</taxon>
        <taxon>Enterobacteriaceae</taxon>
        <taxon>Kosakonia</taxon>
    </lineage>
</organism>
<evidence type="ECO:0000256" key="6">
    <source>
        <dbReference type="ARBA" id="ARBA00022840"/>
    </source>
</evidence>
<comment type="subcellular location">
    <subcellularLocation>
        <location evidence="1">Membrane</location>
        <topology evidence="1">Single-pass membrane protein</topology>
    </subcellularLocation>
</comment>
<evidence type="ECO:0000313" key="15">
    <source>
        <dbReference type="Proteomes" id="UP000183569"/>
    </source>
</evidence>
<evidence type="ECO:0000256" key="10">
    <source>
        <dbReference type="ARBA" id="ARBA00083375"/>
    </source>
</evidence>
<feature type="transmembrane region" description="Helical" evidence="11">
    <location>
        <begin position="235"/>
        <end position="257"/>
    </location>
</feature>
<evidence type="ECO:0000313" key="16">
    <source>
        <dbReference type="Proteomes" id="UP001302368"/>
    </source>
</evidence>
<evidence type="ECO:0000313" key="13">
    <source>
        <dbReference type="EMBL" id="SCX47733.1"/>
    </source>
</evidence>
<dbReference type="CDD" id="cd00755">
    <property type="entry name" value="YgdL_like"/>
    <property type="match status" value="1"/>
</dbReference>
<sequence length="270" mass="28799">MSAVISDAWRQRFGGTARLYGEKALQWFADAHICVVGIGGVGSWAAEALARTGIGAITLIDMDDVCVTNTNRQIHALRENVGLAKAEVMAERIRQINPECLVTVVDDFVTADNVAQLMSRDYSYVIDAIDSVRPKAALIAYCRRNKIPLVTTGGAGGQIDPTQIQVSDLAKTIQDPLAAKLRERLKSDFGVVKNSKGKLGVDCVFSTEALVYPQADGSVCAMKSTAEGPKRMDCAAGFGAATMVTATFGFIAVSHALKKLMAKAERQASA</sequence>
<reference evidence="14 16" key="2">
    <citation type="submission" date="2023-10" db="EMBL/GenBank/DDBJ databases">
        <title>Genome sequencing of the isolated polysaccharide-producing bacterium Kosakonia sacchari KS2022.</title>
        <authorList>
            <person name="Yi X."/>
        </authorList>
    </citation>
    <scope>NUCLEOTIDE SEQUENCE [LARGE SCALE GENOMIC DNA]</scope>
    <source>
        <strain evidence="14 16">KS2022</strain>
    </source>
</reference>
<keyword evidence="7 11" id="KW-1133">Transmembrane helix</keyword>
<evidence type="ECO:0000259" key="12">
    <source>
        <dbReference type="Pfam" id="PF00899"/>
    </source>
</evidence>
<keyword evidence="6" id="KW-0067">ATP-binding</keyword>
<dbReference type="AlphaFoldDB" id="A0A1G4Y2Y0"/>
<keyword evidence="4 11" id="KW-0812">Transmembrane</keyword>
<dbReference type="InterPro" id="IPR000594">
    <property type="entry name" value="ThiF_NAD_FAD-bd"/>
</dbReference>
<dbReference type="FunFam" id="3.40.50.720:FF:000096">
    <property type="entry name" value="tRNA cyclic N6-threonylcarbamoyladenosine(37) synthase TcdA"/>
    <property type="match status" value="1"/>
</dbReference>
<accession>A0A1G4Y2Y0</accession>
<keyword evidence="8 11" id="KW-0472">Membrane</keyword>
<evidence type="ECO:0000256" key="5">
    <source>
        <dbReference type="ARBA" id="ARBA00022741"/>
    </source>
</evidence>
<reference evidence="13 15" key="1">
    <citation type="submission" date="2016-10" db="EMBL/GenBank/DDBJ databases">
        <authorList>
            <person name="Varghese N."/>
            <person name="Submissions S."/>
        </authorList>
    </citation>
    <scope>NUCLEOTIDE SEQUENCE [LARGE SCALE GENOMIC DNA]</scope>
    <source>
        <strain evidence="13 15">CGMCC 1.12102</strain>
    </source>
</reference>
<dbReference type="GO" id="GO:0008641">
    <property type="term" value="F:ubiquitin-like modifier activating enzyme activity"/>
    <property type="evidence" value="ECO:0007669"/>
    <property type="project" value="InterPro"/>
</dbReference>
<dbReference type="GO" id="GO:0061504">
    <property type="term" value="P:cyclic threonylcarbamoyladenosine biosynthetic process"/>
    <property type="evidence" value="ECO:0007669"/>
    <property type="project" value="TreeGrafter"/>
</dbReference>
<dbReference type="EMBL" id="FMUI01000004">
    <property type="protein sequence ID" value="SCX47733.1"/>
    <property type="molecule type" value="Genomic_DNA"/>
</dbReference>
<evidence type="ECO:0000256" key="4">
    <source>
        <dbReference type="ARBA" id="ARBA00022692"/>
    </source>
</evidence>
<dbReference type="RefSeq" id="WP_017457699.1">
    <property type="nucleotide sequence ID" value="NZ_CP137744.1"/>
</dbReference>
<keyword evidence="16" id="KW-1185">Reference proteome</keyword>
<evidence type="ECO:0000313" key="14">
    <source>
        <dbReference type="EMBL" id="WOZ78328.1"/>
    </source>
</evidence>
<name>A0A1G4Y2Y0_9ENTR</name>
<comment type="similarity">
    <text evidence="2">Belongs to the HesA/MoeB/ThiF family.</text>
</comment>
<dbReference type="NCBIfam" id="NF011696">
    <property type="entry name" value="PRK15116.1"/>
    <property type="match status" value="1"/>
</dbReference>
<evidence type="ECO:0000256" key="3">
    <source>
        <dbReference type="ARBA" id="ARBA00022598"/>
    </source>
</evidence>
<dbReference type="EMBL" id="CP137744">
    <property type="protein sequence ID" value="WOZ78328.1"/>
    <property type="molecule type" value="Genomic_DNA"/>
</dbReference>
<dbReference type="InterPro" id="IPR045886">
    <property type="entry name" value="ThiF/MoeB/HesA"/>
</dbReference>
<dbReference type="PANTHER" id="PTHR43267:SF1">
    <property type="entry name" value="TRNA THREONYLCARBAMOYLADENOSINE DEHYDRATASE"/>
    <property type="match status" value="1"/>
</dbReference>
<dbReference type="Proteomes" id="UP000183569">
    <property type="component" value="Unassembled WGS sequence"/>
</dbReference>
<protein>
    <recommendedName>
        <fullName evidence="9">tRNA threonylcarbamoyladenosine dehydratase</fullName>
    </recommendedName>
    <alternativeName>
        <fullName evidence="10">t(6)A37 dehydratase</fullName>
    </alternativeName>
</protein>
<dbReference type="GO" id="GO:0016020">
    <property type="term" value="C:membrane"/>
    <property type="evidence" value="ECO:0007669"/>
    <property type="project" value="UniProtKB-SubCell"/>
</dbReference>